<dbReference type="RefSeq" id="WP_166214862.1">
    <property type="nucleotide sequence ID" value="NZ_CP088285.1"/>
</dbReference>
<protein>
    <submittedName>
        <fullName evidence="3">DUF1629 domain-containing protein</fullName>
    </submittedName>
</protein>
<reference evidence="2" key="1">
    <citation type="submission" date="2020-06" db="EMBL/GenBank/DDBJ databases">
        <title>Whole Genome Sequence of Bradyrhizobium sp. Strain 1S1.</title>
        <authorList>
            <person name="Bromfield E.S.P."/>
            <person name="Cloutier S."/>
        </authorList>
    </citation>
    <scope>NUCLEOTIDE SEQUENCE [LARGE SCALE GENOMIC DNA]</scope>
    <source>
        <strain evidence="2">1S1</strain>
    </source>
</reference>
<keyword evidence="4" id="KW-1185">Reference proteome</keyword>
<proteinExistence type="predicted"/>
<dbReference type="InterPro" id="IPR012433">
    <property type="entry name" value="Imm11"/>
</dbReference>
<evidence type="ECO:0000313" key="4">
    <source>
        <dbReference type="Proteomes" id="UP001432046"/>
    </source>
</evidence>
<accession>A0A973W5A6</accession>
<gene>
    <name evidence="2" type="ORF">HAP48_033795</name>
    <name evidence="3" type="ORF">WDK88_12900</name>
</gene>
<evidence type="ECO:0000313" key="2">
    <source>
        <dbReference type="EMBL" id="NVI47842.1"/>
    </source>
</evidence>
<name>A0A973W5A6_9BRAD</name>
<dbReference type="Proteomes" id="UP001432046">
    <property type="component" value="Chromosome"/>
</dbReference>
<evidence type="ECO:0000313" key="3">
    <source>
        <dbReference type="EMBL" id="WXC82405.1"/>
    </source>
</evidence>
<sequence>MVYLLEPVPRRWMRTAGVLGDLLRKQIDGIALQPGDVPAEKKLEGRFELPDFGSAGDGFRFVSDRGRAALEELTPGCVAFFPISLKVPTRMRSAEAYFFFDVLPRAQLIDWDSSPTGPRLVRAADGRESRALGSMITDPSVKFKAERPETPPIWREADLDRPTVNFFVSKKHVFLRDETWEALNARFPGQLVARKFA</sequence>
<reference evidence="3" key="3">
    <citation type="submission" date="2024-03" db="EMBL/GenBank/DDBJ databases">
        <authorList>
            <person name="Bromfield E.S.P."/>
            <person name="Cloutier S."/>
        </authorList>
    </citation>
    <scope>NUCLEOTIDE SEQUENCE</scope>
    <source>
        <strain evidence="3">5S5</strain>
    </source>
</reference>
<organism evidence="2">
    <name type="scientific">Bradyrhizobium septentrionale</name>
    <dbReference type="NCBI Taxonomy" id="1404411"/>
    <lineage>
        <taxon>Bacteria</taxon>
        <taxon>Pseudomonadati</taxon>
        <taxon>Pseudomonadota</taxon>
        <taxon>Alphaproteobacteria</taxon>
        <taxon>Hyphomicrobiales</taxon>
        <taxon>Nitrobacteraceae</taxon>
        <taxon>Bradyrhizobium</taxon>
    </lineage>
</organism>
<dbReference type="AlphaFoldDB" id="A0A973W5A6"/>
<feature type="domain" description="Immunity MXAN-0049 protein" evidence="1">
    <location>
        <begin position="51"/>
        <end position="161"/>
    </location>
</feature>
<dbReference type="EMBL" id="CP147711">
    <property type="protein sequence ID" value="WXC82405.1"/>
    <property type="molecule type" value="Genomic_DNA"/>
</dbReference>
<reference evidence="3" key="2">
    <citation type="journal article" date="2021" name="Int. J. Syst. Evol. Microbiol.">
        <title>Bradyrhizobium septentrionale sp. nov. (sv. septentrionale) and Bradyrhizobium quebecense sp. nov. (sv. septentrionale) associated with legumes native to Canada possess rearranged symbiosis genes and numerous insertion sequences.</title>
        <authorList>
            <person name="Bromfield E.S.P."/>
            <person name="Cloutier S."/>
        </authorList>
    </citation>
    <scope>NUCLEOTIDE SEQUENCE</scope>
    <source>
        <strain evidence="3">5S5</strain>
    </source>
</reference>
<evidence type="ECO:0000259" key="1">
    <source>
        <dbReference type="Pfam" id="PF07791"/>
    </source>
</evidence>
<dbReference type="EMBL" id="JAAOLE020000001">
    <property type="protein sequence ID" value="NVI47842.1"/>
    <property type="molecule type" value="Genomic_DNA"/>
</dbReference>
<dbReference type="Pfam" id="PF07791">
    <property type="entry name" value="Imm11"/>
    <property type="match status" value="1"/>
</dbReference>